<dbReference type="AlphaFoldDB" id="A0A2C9LHP7"/>
<evidence type="ECO:0000313" key="1">
    <source>
        <dbReference type="EnsemblMetazoa" id="BGLB031219-PA"/>
    </source>
</evidence>
<reference evidence="1" key="1">
    <citation type="submission" date="2020-05" db="UniProtKB">
        <authorList>
            <consortium name="EnsemblMetazoa"/>
        </authorList>
    </citation>
    <scope>IDENTIFICATION</scope>
    <source>
        <strain evidence="1">BB02</strain>
    </source>
</reference>
<dbReference type="EnsemblMetazoa" id="BGLB031219-RA">
    <property type="protein sequence ID" value="BGLB031219-PA"/>
    <property type="gene ID" value="BGLB031219"/>
</dbReference>
<sequence length="113" mass="13115">VPTGGKLHFEAEGTGVGMMQVEVRFNVPEDRNNCHFDVTVATHQHNTLLQSFFWDNRKSKCEPCSTDCEEQTSEEEEEEDYEDFTFPPVQPRIQTLWKKKVKGLNLTVHEDEN</sequence>
<evidence type="ECO:0000313" key="2">
    <source>
        <dbReference type="Proteomes" id="UP000076420"/>
    </source>
</evidence>
<dbReference type="STRING" id="6526.A0A2C9LHP7"/>
<protein>
    <submittedName>
        <fullName evidence="1">Uncharacterized protein</fullName>
    </submittedName>
</protein>
<dbReference type="KEGG" id="bgt:106075312"/>
<organism evidence="1 2">
    <name type="scientific">Biomphalaria glabrata</name>
    <name type="common">Bloodfluke planorb</name>
    <name type="synonym">Freshwater snail</name>
    <dbReference type="NCBI Taxonomy" id="6526"/>
    <lineage>
        <taxon>Eukaryota</taxon>
        <taxon>Metazoa</taxon>
        <taxon>Spiralia</taxon>
        <taxon>Lophotrochozoa</taxon>
        <taxon>Mollusca</taxon>
        <taxon>Gastropoda</taxon>
        <taxon>Heterobranchia</taxon>
        <taxon>Euthyneura</taxon>
        <taxon>Panpulmonata</taxon>
        <taxon>Hygrophila</taxon>
        <taxon>Lymnaeoidea</taxon>
        <taxon>Planorbidae</taxon>
        <taxon>Biomphalaria</taxon>
    </lineage>
</organism>
<dbReference type="VEuPathDB" id="VectorBase:BGLB031219"/>
<name>A0A2C9LHP7_BIOGL</name>
<proteinExistence type="predicted"/>
<accession>A0A2C9LHP7</accession>
<dbReference type="Proteomes" id="UP000076420">
    <property type="component" value="Unassembled WGS sequence"/>
</dbReference>
<gene>
    <name evidence="1" type="primary">106075312</name>
</gene>
<dbReference type="VEuPathDB" id="VectorBase:BGLAX_026762"/>